<sequence>MRILAFSDLHLDVAARDAILAAAGEADLLIGAGDFANRHEGLADYIAPFEAVADKTVFTCGNNETFAALRESTSVPVLHGTTIERGGLVIAGIGCGIPPLTDAPFVSFDMEEDDAEAMLSEIDAADILISHSPPKGIGDAHSSAGSIGSIAVAEAAARIAPRFLFCGHVHDCWGVRGTIGTTEVANLGPGLNWFETQD</sequence>
<organism evidence="3 4">
    <name type="scientific">Pelagovum pacificum</name>
    <dbReference type="NCBI Taxonomy" id="2588711"/>
    <lineage>
        <taxon>Bacteria</taxon>
        <taxon>Pseudomonadati</taxon>
        <taxon>Pseudomonadota</taxon>
        <taxon>Alphaproteobacteria</taxon>
        <taxon>Rhodobacterales</taxon>
        <taxon>Paracoccaceae</taxon>
        <taxon>Pelagovum</taxon>
    </lineage>
</organism>
<keyword evidence="4" id="KW-1185">Reference proteome</keyword>
<evidence type="ECO:0000313" key="3">
    <source>
        <dbReference type="EMBL" id="TNY33631.1"/>
    </source>
</evidence>
<dbReference type="Proteomes" id="UP000314011">
    <property type="component" value="Unassembled WGS sequence"/>
</dbReference>
<reference evidence="3 4" key="1">
    <citation type="submission" date="2019-06" db="EMBL/GenBank/DDBJ databases">
        <title>Genome of new Rhodobacteraceae sp. SM1903.</title>
        <authorList>
            <person name="Ren X."/>
        </authorList>
    </citation>
    <scope>NUCLEOTIDE SEQUENCE [LARGE SCALE GENOMIC DNA]</scope>
    <source>
        <strain evidence="3 4">SM1903</strain>
    </source>
</reference>
<dbReference type="InterPro" id="IPR051693">
    <property type="entry name" value="UPF0046_metallophosphoest"/>
</dbReference>
<dbReference type="AlphaFoldDB" id="A0A5C5GIC2"/>
<dbReference type="PANTHER" id="PTHR12905:SF0">
    <property type="entry name" value="CALCINEURIN-LIKE PHOSPHOESTERASE DOMAIN-CONTAINING PROTEIN"/>
    <property type="match status" value="1"/>
</dbReference>
<dbReference type="PANTHER" id="PTHR12905">
    <property type="entry name" value="METALLOPHOSPHOESTERASE"/>
    <property type="match status" value="1"/>
</dbReference>
<gene>
    <name evidence="3" type="ORF">FHY64_10265</name>
</gene>
<dbReference type="OrthoDB" id="332939at2"/>
<dbReference type="Gene3D" id="3.60.21.10">
    <property type="match status" value="1"/>
</dbReference>
<dbReference type="SUPFAM" id="SSF56300">
    <property type="entry name" value="Metallo-dependent phosphatases"/>
    <property type="match status" value="1"/>
</dbReference>
<name>A0A5C5GIC2_9RHOB</name>
<comment type="similarity">
    <text evidence="1">Belongs to the metallophosphoesterase superfamily. YfcE family.</text>
</comment>
<evidence type="ECO:0000313" key="4">
    <source>
        <dbReference type="Proteomes" id="UP000314011"/>
    </source>
</evidence>
<dbReference type="EMBL" id="VFFF01000001">
    <property type="protein sequence ID" value="TNY33631.1"/>
    <property type="molecule type" value="Genomic_DNA"/>
</dbReference>
<comment type="caution">
    <text evidence="3">The sequence shown here is derived from an EMBL/GenBank/DDBJ whole genome shotgun (WGS) entry which is preliminary data.</text>
</comment>
<feature type="domain" description="Calcineurin-like phosphoesterase" evidence="2">
    <location>
        <begin position="1"/>
        <end position="172"/>
    </location>
</feature>
<dbReference type="InterPro" id="IPR029052">
    <property type="entry name" value="Metallo-depent_PP-like"/>
</dbReference>
<dbReference type="InterPro" id="IPR024654">
    <property type="entry name" value="Calcineurin-like_PHP_lpxH"/>
</dbReference>
<proteinExistence type="inferred from homology"/>
<dbReference type="RefSeq" id="WP_140194320.1">
    <property type="nucleotide sequence ID" value="NZ_CP065915.1"/>
</dbReference>
<protein>
    <submittedName>
        <fullName evidence="3">Serine/threonine protein phosphatase</fullName>
    </submittedName>
</protein>
<accession>A0A5C5GIC2</accession>
<evidence type="ECO:0000259" key="2">
    <source>
        <dbReference type="Pfam" id="PF12850"/>
    </source>
</evidence>
<dbReference type="Pfam" id="PF12850">
    <property type="entry name" value="Metallophos_2"/>
    <property type="match status" value="1"/>
</dbReference>
<evidence type="ECO:0000256" key="1">
    <source>
        <dbReference type="ARBA" id="ARBA00008950"/>
    </source>
</evidence>